<keyword evidence="2" id="KW-1133">Transmembrane helix</keyword>
<feature type="region of interest" description="Disordered" evidence="1">
    <location>
        <begin position="209"/>
        <end position="228"/>
    </location>
</feature>
<evidence type="ECO:0000313" key="3">
    <source>
        <dbReference type="EMBL" id="KAF9454447.1"/>
    </source>
</evidence>
<comment type="caution">
    <text evidence="3">The sequence shown here is derived from an EMBL/GenBank/DDBJ whole genome shotgun (WGS) entry which is preliminary data.</text>
</comment>
<keyword evidence="2" id="KW-0472">Membrane</keyword>
<keyword evidence="2" id="KW-0812">Transmembrane</keyword>
<organism evidence="3 4">
    <name type="scientific">Macrolepiota fuliginosa MF-IS2</name>
    <dbReference type="NCBI Taxonomy" id="1400762"/>
    <lineage>
        <taxon>Eukaryota</taxon>
        <taxon>Fungi</taxon>
        <taxon>Dikarya</taxon>
        <taxon>Basidiomycota</taxon>
        <taxon>Agaricomycotina</taxon>
        <taxon>Agaricomycetes</taxon>
        <taxon>Agaricomycetidae</taxon>
        <taxon>Agaricales</taxon>
        <taxon>Agaricineae</taxon>
        <taxon>Agaricaceae</taxon>
        <taxon>Macrolepiota</taxon>
    </lineage>
</organism>
<evidence type="ECO:0000313" key="4">
    <source>
        <dbReference type="Proteomes" id="UP000807342"/>
    </source>
</evidence>
<keyword evidence="4" id="KW-1185">Reference proteome</keyword>
<protein>
    <submittedName>
        <fullName evidence="3">Uncharacterized protein</fullName>
    </submittedName>
</protein>
<evidence type="ECO:0000256" key="1">
    <source>
        <dbReference type="SAM" id="MobiDB-lite"/>
    </source>
</evidence>
<evidence type="ECO:0000256" key="2">
    <source>
        <dbReference type="SAM" id="Phobius"/>
    </source>
</evidence>
<accession>A0A9P6C768</accession>
<name>A0A9P6C768_9AGAR</name>
<dbReference type="AlphaFoldDB" id="A0A9P6C768"/>
<dbReference type="OrthoDB" id="3267422at2759"/>
<proteinExistence type="predicted"/>
<reference evidence="3" key="1">
    <citation type="submission" date="2020-11" db="EMBL/GenBank/DDBJ databases">
        <authorList>
            <consortium name="DOE Joint Genome Institute"/>
            <person name="Ahrendt S."/>
            <person name="Riley R."/>
            <person name="Andreopoulos W."/>
            <person name="Labutti K."/>
            <person name="Pangilinan J."/>
            <person name="Ruiz-Duenas F.J."/>
            <person name="Barrasa J.M."/>
            <person name="Sanchez-Garcia M."/>
            <person name="Camarero S."/>
            <person name="Miyauchi S."/>
            <person name="Serrano A."/>
            <person name="Linde D."/>
            <person name="Babiker R."/>
            <person name="Drula E."/>
            <person name="Ayuso-Fernandez I."/>
            <person name="Pacheco R."/>
            <person name="Padilla G."/>
            <person name="Ferreira P."/>
            <person name="Barriuso J."/>
            <person name="Kellner H."/>
            <person name="Castanera R."/>
            <person name="Alfaro M."/>
            <person name="Ramirez L."/>
            <person name="Pisabarro A.G."/>
            <person name="Kuo A."/>
            <person name="Tritt A."/>
            <person name="Lipzen A."/>
            <person name="He G."/>
            <person name="Yan M."/>
            <person name="Ng V."/>
            <person name="Cullen D."/>
            <person name="Martin F."/>
            <person name="Rosso M.-N."/>
            <person name="Henrissat B."/>
            <person name="Hibbett D."/>
            <person name="Martinez A.T."/>
            <person name="Grigoriev I.V."/>
        </authorList>
    </citation>
    <scope>NUCLEOTIDE SEQUENCE</scope>
    <source>
        <strain evidence="3">MF-IS2</strain>
    </source>
</reference>
<gene>
    <name evidence="3" type="ORF">P691DRAFT_397435</name>
</gene>
<dbReference type="EMBL" id="MU151054">
    <property type="protein sequence ID" value="KAF9454447.1"/>
    <property type="molecule type" value="Genomic_DNA"/>
</dbReference>
<sequence>MLLTLPFCRSRFFTYAFGLVQYTLIYLILFPARTFAQLSNGTKNFTIALDSPQIIFTPFLCNQTTSQSTPELCRGGWVTRRENGQLMVSTTGPDPATGEIIPQMFFQFRASALYLLTSSTSNAQANITVTTNGTTISALFDSSLGAASILNLIQPSITTFALTFMPNDTPQEFTLTSAIITIPNNTINHPTPSNHDPPTILLATNLHPSTNAHARYPPTPPSSTNPNYHRVVETIQRRSCSGRNDWSRVRFD</sequence>
<feature type="transmembrane region" description="Helical" evidence="2">
    <location>
        <begin position="12"/>
        <end position="32"/>
    </location>
</feature>
<dbReference type="Proteomes" id="UP000807342">
    <property type="component" value="Unassembled WGS sequence"/>
</dbReference>